<evidence type="ECO:0000313" key="4">
    <source>
        <dbReference type="EMBL" id="OOW70798.1"/>
    </source>
</evidence>
<dbReference type="GO" id="GO:0090313">
    <property type="term" value="P:regulation of protein targeting to membrane"/>
    <property type="evidence" value="ECO:0007669"/>
    <property type="project" value="TreeGrafter"/>
</dbReference>
<feature type="domain" description="AsmA" evidence="3">
    <location>
        <begin position="38"/>
        <end position="560"/>
    </location>
</feature>
<feature type="transmembrane region" description="Helical" evidence="2">
    <location>
        <begin position="31"/>
        <end position="54"/>
    </location>
</feature>
<protein>
    <recommendedName>
        <fullName evidence="3">AsmA domain-containing protein</fullName>
    </recommendedName>
</protein>
<evidence type="ECO:0000259" key="3">
    <source>
        <dbReference type="Pfam" id="PF05170"/>
    </source>
</evidence>
<keyword evidence="2" id="KW-0812">Transmembrane</keyword>
<dbReference type="Proteomes" id="UP000190559">
    <property type="component" value="Unassembled WGS sequence"/>
</dbReference>
<dbReference type="InterPro" id="IPR052894">
    <property type="entry name" value="AsmA-related"/>
</dbReference>
<keyword evidence="2" id="KW-0472">Membrane</keyword>
<evidence type="ECO:0000313" key="5">
    <source>
        <dbReference type="Proteomes" id="UP000190559"/>
    </source>
</evidence>
<organism evidence="4 5">
    <name type="scientific">Xanthomonas axonopodis pv. melhusii</name>
    <dbReference type="NCBI Taxonomy" id="487834"/>
    <lineage>
        <taxon>Bacteria</taxon>
        <taxon>Pseudomonadati</taxon>
        <taxon>Pseudomonadota</taxon>
        <taxon>Gammaproteobacteria</taxon>
        <taxon>Lysobacterales</taxon>
        <taxon>Lysobacteraceae</taxon>
        <taxon>Xanthomonas</taxon>
    </lineage>
</organism>
<reference evidence="4 5" key="1">
    <citation type="submission" date="2015-12" db="EMBL/GenBank/DDBJ databases">
        <authorList>
            <person name="Shamseldin A."/>
            <person name="Moawad H."/>
            <person name="Abd El-Rahim W.M."/>
            <person name="Sadowsky M.J."/>
        </authorList>
    </citation>
    <scope>NUCLEOTIDE SEQUENCE [LARGE SCALE GENOMIC DNA]</scope>
    <source>
        <strain evidence="4 5">LMG9050</strain>
    </source>
</reference>
<accession>A0A1T1P577</accession>
<dbReference type="InterPro" id="IPR007844">
    <property type="entry name" value="AsmA"/>
</dbReference>
<dbReference type="PANTHER" id="PTHR30441:SF9">
    <property type="entry name" value="ASMA FAMILY PROTEIN YHJG"/>
    <property type="match status" value="1"/>
</dbReference>
<dbReference type="Pfam" id="PF05170">
    <property type="entry name" value="AsmA"/>
    <property type="match status" value="1"/>
</dbReference>
<evidence type="ECO:0000256" key="1">
    <source>
        <dbReference type="SAM" id="MobiDB-lite"/>
    </source>
</evidence>
<proteinExistence type="predicted"/>
<gene>
    <name evidence="4" type="ORF">Xmlh_01425</name>
</gene>
<sequence>MHEPSPTIAHVNNVPSSPAASPARVSRRRRWWIGLGIVAALVAIFVLLFDWNWLRGPVERAVSAKTGREFHLGHLDVDLGRITTVRGERLSLGNASWSKRGAMAELNAAEIDVEFWPLLRGKLRLPEIRLEHPTLLLEAGNDSHPGNWVFDQSDGDGSMPRLGRLLVTNGRLQYIDGATRSDVDVAINSLAPPSSDQRAAPIGIDGEGRWKGYPFSLKGNTASPLELSQSEHPFRIDLRGSAGATRTHVRGTLTNPFQFRVFDLQMALSGQDMEDLYPLIGVAMPSTPPYKLDGRLRRDGDVWRYEKFTGTAGDSDLSGTAEIDLRNKRPFLRADLASKRLDFDDLAGFVGAPPKTGNNESANAEQKKQAAQLAASARILPTTPYDLSKLRAMDAQVRWRAQRINAPSWPLDDMDASLTLKDGLLRLDPLNFGVAGGDIRSTIGMDARKAVITTQLKASIRGIRLDQLFPNATLAKQASGAIGGELDLRGRGNSIAAMLGSADGSIGVGMGRGHVGNLIMELAGLDIAESLKYLLTKDRQIPVRCIFGDFGVQDGLMQSRALAFDSTDTIIVGEGNISLKNETLDLLLRPRPKDRSILSLRSPLRIGGTFKAPSFRPDFKALGVRGAIAVALGSIAPPAALLATFEPGPGKDSDCGGKYAQ</sequence>
<dbReference type="PANTHER" id="PTHR30441">
    <property type="entry name" value="DUF748 DOMAIN-CONTAINING PROTEIN"/>
    <property type="match status" value="1"/>
</dbReference>
<name>A0A1T1P577_9XANT</name>
<dbReference type="EMBL" id="LOJW01000014">
    <property type="protein sequence ID" value="OOW70798.1"/>
    <property type="molecule type" value="Genomic_DNA"/>
</dbReference>
<keyword evidence="2" id="KW-1133">Transmembrane helix</keyword>
<feature type="compositionally biased region" description="Low complexity" evidence="1">
    <location>
        <begin position="11"/>
        <end position="21"/>
    </location>
</feature>
<feature type="region of interest" description="Disordered" evidence="1">
    <location>
        <begin position="1"/>
        <end position="21"/>
    </location>
</feature>
<comment type="caution">
    <text evidence="4">The sequence shown here is derived from an EMBL/GenBank/DDBJ whole genome shotgun (WGS) entry which is preliminary data.</text>
</comment>
<dbReference type="AlphaFoldDB" id="A0A1T1P577"/>
<evidence type="ECO:0000256" key="2">
    <source>
        <dbReference type="SAM" id="Phobius"/>
    </source>
</evidence>
<dbReference type="GO" id="GO:0005886">
    <property type="term" value="C:plasma membrane"/>
    <property type="evidence" value="ECO:0007669"/>
    <property type="project" value="TreeGrafter"/>
</dbReference>